<comment type="caution">
    <text evidence="9">The sequence shown here is derived from an EMBL/GenBank/DDBJ whole genome shotgun (WGS) entry which is preliminary data.</text>
</comment>
<evidence type="ECO:0000259" key="7">
    <source>
        <dbReference type="Pfam" id="PF01274"/>
    </source>
</evidence>
<evidence type="ECO:0000256" key="3">
    <source>
        <dbReference type="ARBA" id="ARBA00022532"/>
    </source>
</evidence>
<dbReference type="Gene3D" id="3.20.20.360">
    <property type="entry name" value="Malate synthase, domain 3"/>
    <property type="match status" value="1"/>
</dbReference>
<dbReference type="InterPro" id="IPR044856">
    <property type="entry name" value="Malate_synth_C_sf"/>
</dbReference>
<evidence type="ECO:0000256" key="4">
    <source>
        <dbReference type="ARBA" id="ARBA00022679"/>
    </source>
</evidence>
<keyword evidence="4" id="KW-0808">Transferase</keyword>
<dbReference type="GO" id="GO:0006099">
    <property type="term" value="P:tricarboxylic acid cycle"/>
    <property type="evidence" value="ECO:0007669"/>
    <property type="project" value="UniProtKB-KW"/>
</dbReference>
<evidence type="ECO:0000256" key="5">
    <source>
        <dbReference type="ARBA" id="ARBA00047918"/>
    </source>
</evidence>
<feature type="domain" description="Malate synthase TIM barrel" evidence="7">
    <location>
        <begin position="202"/>
        <end position="443"/>
    </location>
</feature>
<dbReference type="EMBL" id="JBIMZQ010000004">
    <property type="protein sequence ID" value="KAL3672143.1"/>
    <property type="molecule type" value="Genomic_DNA"/>
</dbReference>
<evidence type="ECO:0000256" key="1">
    <source>
        <dbReference type="ARBA" id="ARBA00012636"/>
    </source>
</evidence>
<keyword evidence="2" id="KW-0329">Glyoxylate bypass</keyword>
<dbReference type="PANTHER" id="PTHR42902">
    <property type="entry name" value="MALATE SYNTHASE"/>
    <property type="match status" value="1"/>
</dbReference>
<keyword evidence="10" id="KW-1185">Reference proteome</keyword>
<evidence type="ECO:0000256" key="2">
    <source>
        <dbReference type="ARBA" id="ARBA00022435"/>
    </source>
</evidence>
<gene>
    <name evidence="9" type="ORF">V7S43_002806</name>
</gene>
<dbReference type="PIRSF" id="PIRSF001363">
    <property type="entry name" value="Malate_synth"/>
    <property type="match status" value="1"/>
</dbReference>
<feature type="domain" description="Malate synthase C-terminal" evidence="8">
    <location>
        <begin position="454"/>
        <end position="548"/>
    </location>
</feature>
<evidence type="ECO:0000256" key="6">
    <source>
        <dbReference type="PIRSR" id="PIRSR001363-1"/>
    </source>
</evidence>
<feature type="active site" description="Proton donor" evidence="6">
    <location>
        <position position="487"/>
    </location>
</feature>
<proteinExistence type="predicted"/>
<evidence type="ECO:0000259" key="8">
    <source>
        <dbReference type="Pfam" id="PF20659"/>
    </source>
</evidence>
<dbReference type="Proteomes" id="UP001632037">
    <property type="component" value="Unassembled WGS sequence"/>
</dbReference>
<dbReference type="GO" id="GO:0004474">
    <property type="term" value="F:malate synthase activity"/>
    <property type="evidence" value="ECO:0007669"/>
    <property type="project" value="UniProtKB-EC"/>
</dbReference>
<name>A0ABD3FZG0_9STRA</name>
<dbReference type="InterPro" id="IPR011076">
    <property type="entry name" value="Malate_synth_sf"/>
</dbReference>
<keyword evidence="3" id="KW-0816">Tricarboxylic acid cycle</keyword>
<dbReference type="GO" id="GO:0006097">
    <property type="term" value="P:glyoxylate cycle"/>
    <property type="evidence" value="ECO:0007669"/>
    <property type="project" value="UniProtKB-KW"/>
</dbReference>
<reference evidence="9 10" key="1">
    <citation type="submission" date="2024-09" db="EMBL/GenBank/DDBJ databases">
        <title>Genome sequencing and assembly of Phytophthora oleae, isolate VK10A, causative agent of rot of olive drupes.</title>
        <authorList>
            <person name="Conti Taguali S."/>
            <person name="Riolo M."/>
            <person name="La Spada F."/>
            <person name="Cacciola S.O."/>
            <person name="Dionisio G."/>
        </authorList>
    </citation>
    <scope>NUCLEOTIDE SEQUENCE [LARGE SCALE GENOMIC DNA]</scope>
    <source>
        <strain evidence="9 10">VK10A</strain>
    </source>
</reference>
<sequence>MERVNRLHAQLLASPEPSPASINMFVSPRDGACPQHVYDAVLSPAALEYVADLAAAFQLGVDQLHAERQARRLATENGAMPHFLEETRAIREDATWRVDLQPKMLKDRRVDIGDVSPANRKFLLRALNSGAQVRVGGEVLGSCELLVICLFGDTTQGVQVDFDDGHCPTWNNTIKGHFNVLQAAQNLLEVEGETIVENPALLVIRPRAWNMDEQYMIVNGRVVPGALFDFGMHLFHNGKHLLKNGTGPFLYLPKLEGYKEAALWRKIFEYTEKKLDLPHGSIKATVLIENIFAAFEMDEILFELRHHSSGLNCGMWDYTASIVVNFRYKAAFLLPDRQQYVSMKSEFLRYYMDLLVLTCKRRHAPATTGMVPFVLAELPSDVPQSQAIERARSGKALEALAGSDGALVYDLALVKPVAEVFTAVRERTTNTECVAFDEALFTEKLLTLPRGDVTLRSVEMNVRVILLYTLHWLYGHGTVVVNGCVEDSATAEISRAQLWQWVYHRVPITGTSQQVDASLIEEMLLKVIRQENHSKRHSPQYIEAARHLVLLLSTMRSPPAFITTFLHQKEALMKTLERFKI</sequence>
<dbReference type="Pfam" id="PF01274">
    <property type="entry name" value="MS_TIM-barrel"/>
    <property type="match status" value="1"/>
</dbReference>
<dbReference type="InterPro" id="IPR048355">
    <property type="entry name" value="MS_C"/>
</dbReference>
<dbReference type="SUPFAM" id="SSF51645">
    <property type="entry name" value="Malate synthase G"/>
    <property type="match status" value="1"/>
</dbReference>
<dbReference type="InterPro" id="IPR001465">
    <property type="entry name" value="Malate_synthase_TIM"/>
</dbReference>
<protein>
    <recommendedName>
        <fullName evidence="1">malate synthase</fullName>
        <ecNumber evidence="1">2.3.3.9</ecNumber>
    </recommendedName>
</protein>
<evidence type="ECO:0000313" key="9">
    <source>
        <dbReference type="EMBL" id="KAL3672143.1"/>
    </source>
</evidence>
<evidence type="ECO:0000313" key="10">
    <source>
        <dbReference type="Proteomes" id="UP001632037"/>
    </source>
</evidence>
<feature type="active site" description="Proton acceptor" evidence="6">
    <location>
        <position position="205"/>
    </location>
</feature>
<accession>A0ABD3FZG0</accession>
<dbReference type="Gene3D" id="1.20.1220.12">
    <property type="entry name" value="Malate synthase, domain III"/>
    <property type="match status" value="1"/>
</dbReference>
<comment type="catalytic activity">
    <reaction evidence="5">
        <text>glyoxylate + acetyl-CoA + H2O = (S)-malate + CoA + H(+)</text>
        <dbReference type="Rhea" id="RHEA:18181"/>
        <dbReference type="ChEBI" id="CHEBI:15377"/>
        <dbReference type="ChEBI" id="CHEBI:15378"/>
        <dbReference type="ChEBI" id="CHEBI:15589"/>
        <dbReference type="ChEBI" id="CHEBI:36655"/>
        <dbReference type="ChEBI" id="CHEBI:57287"/>
        <dbReference type="ChEBI" id="CHEBI:57288"/>
        <dbReference type="EC" id="2.3.3.9"/>
    </reaction>
</comment>
<organism evidence="9 10">
    <name type="scientific">Phytophthora oleae</name>
    <dbReference type="NCBI Taxonomy" id="2107226"/>
    <lineage>
        <taxon>Eukaryota</taxon>
        <taxon>Sar</taxon>
        <taxon>Stramenopiles</taxon>
        <taxon>Oomycota</taxon>
        <taxon>Peronosporomycetes</taxon>
        <taxon>Peronosporales</taxon>
        <taxon>Peronosporaceae</taxon>
        <taxon>Phytophthora</taxon>
    </lineage>
</organism>
<dbReference type="InterPro" id="IPR046363">
    <property type="entry name" value="MS_N_TIM-barrel_dom"/>
</dbReference>
<dbReference type="InterPro" id="IPR006252">
    <property type="entry name" value="Malate_synthA"/>
</dbReference>
<dbReference type="AlphaFoldDB" id="A0ABD3FZG0"/>
<dbReference type="FunFam" id="1.20.1220.12:FF:000001">
    <property type="entry name" value="Malate synthase"/>
    <property type="match status" value="1"/>
</dbReference>
<dbReference type="Pfam" id="PF20659">
    <property type="entry name" value="MS_C"/>
    <property type="match status" value="1"/>
</dbReference>
<dbReference type="PANTHER" id="PTHR42902:SF2">
    <property type="entry name" value="MALATE SYNTHASE"/>
    <property type="match status" value="1"/>
</dbReference>
<dbReference type="EC" id="2.3.3.9" evidence="1"/>